<evidence type="ECO:0000313" key="3">
    <source>
        <dbReference type="Proteomes" id="UP000237819"/>
    </source>
</evidence>
<protein>
    <submittedName>
        <fullName evidence="2">Uncharacterized protein</fullName>
    </submittedName>
</protein>
<organism evidence="2 3">
    <name type="scientific">Blastopirellula marina</name>
    <dbReference type="NCBI Taxonomy" id="124"/>
    <lineage>
        <taxon>Bacteria</taxon>
        <taxon>Pseudomonadati</taxon>
        <taxon>Planctomycetota</taxon>
        <taxon>Planctomycetia</taxon>
        <taxon>Pirellulales</taxon>
        <taxon>Pirellulaceae</taxon>
        <taxon>Blastopirellula</taxon>
    </lineage>
</organism>
<keyword evidence="1" id="KW-0732">Signal</keyword>
<feature type="signal peptide" evidence="1">
    <location>
        <begin position="1"/>
        <end position="21"/>
    </location>
</feature>
<reference evidence="2 3" key="1">
    <citation type="submission" date="2018-02" db="EMBL/GenBank/DDBJ databases">
        <title>Comparative genomes isolates from brazilian mangrove.</title>
        <authorList>
            <person name="Araujo J.E."/>
            <person name="Taketani R.G."/>
            <person name="Silva M.C.P."/>
            <person name="Loureco M.V."/>
            <person name="Andreote F.D."/>
        </authorList>
    </citation>
    <scope>NUCLEOTIDE SEQUENCE [LARGE SCALE GENOMIC DNA]</scope>
    <source>
        <strain evidence="2 3">Nap-Phe MGV</strain>
    </source>
</reference>
<proteinExistence type="predicted"/>
<gene>
    <name evidence="2" type="ORF">C5Y93_07935</name>
</gene>
<comment type="caution">
    <text evidence="2">The sequence shown here is derived from an EMBL/GenBank/DDBJ whole genome shotgun (WGS) entry which is preliminary data.</text>
</comment>
<dbReference type="Proteomes" id="UP000237819">
    <property type="component" value="Unassembled WGS sequence"/>
</dbReference>
<dbReference type="RefSeq" id="WP_105334878.1">
    <property type="nucleotide sequence ID" value="NZ_PUHZ01000008.1"/>
</dbReference>
<evidence type="ECO:0000313" key="2">
    <source>
        <dbReference type="EMBL" id="PQO46752.1"/>
    </source>
</evidence>
<dbReference type="AlphaFoldDB" id="A0A2S8GQS3"/>
<evidence type="ECO:0000256" key="1">
    <source>
        <dbReference type="SAM" id="SignalP"/>
    </source>
</evidence>
<feature type="chain" id="PRO_5015512464" evidence="1">
    <location>
        <begin position="22"/>
        <end position="156"/>
    </location>
</feature>
<accession>A0A2S8GQS3</accession>
<sequence length="156" mass="16169">MVKQLSLAVVVLLAIGAFAQAQSPFASSRSFGGSSFGAGGFRSPSVVNRANYQNYGYAGQNYSYAGGRASYVVPNNFGRFRYTAPASNMTYSSTSGYAGPGYYNYYLRNTGTPPAFSGTSAFGGYNYATPNVGIGYGQGGFRSSGVSGGVGIGYGR</sequence>
<dbReference type="EMBL" id="PUHZ01000008">
    <property type="protein sequence ID" value="PQO46752.1"/>
    <property type="molecule type" value="Genomic_DNA"/>
</dbReference>
<name>A0A2S8GQS3_9BACT</name>